<dbReference type="AlphaFoldDB" id="H5UZP8"/>
<name>H5UZP8_ATLHE</name>
<reference evidence="1 2" key="1">
    <citation type="submission" date="2012-02" db="EMBL/GenBank/DDBJ databases">
        <title>Whole genome shotgun sequence of Escherichia hermannii NBRC 105704.</title>
        <authorList>
            <person name="Yoshida I."/>
            <person name="Hosoyama A."/>
            <person name="Tsuchikane K."/>
            <person name="Katsumata H."/>
            <person name="Yamazaki S."/>
            <person name="Fujita N."/>
        </authorList>
    </citation>
    <scope>NUCLEOTIDE SEQUENCE [LARGE SCALE GENOMIC DNA]</scope>
    <source>
        <strain evidence="1 2">NBRC 105704</strain>
    </source>
</reference>
<accession>H5UZP8</accession>
<dbReference type="GO" id="GO:0015774">
    <property type="term" value="P:polysaccharide transport"/>
    <property type="evidence" value="ECO:0007669"/>
    <property type="project" value="InterPro"/>
</dbReference>
<dbReference type="CDD" id="cd16441">
    <property type="entry name" value="beta_Kdo_transferase_KpsS"/>
    <property type="match status" value="1"/>
</dbReference>
<dbReference type="Pfam" id="PF05159">
    <property type="entry name" value="Capsule_synth"/>
    <property type="match status" value="1"/>
</dbReference>
<dbReference type="Proteomes" id="UP000010297">
    <property type="component" value="Unassembled WGS sequence"/>
</dbReference>
<proteinExistence type="predicted"/>
<organism evidence="1 2">
    <name type="scientific">Atlantibacter hermannii NBRC 105704</name>
    <dbReference type="NCBI Taxonomy" id="1115512"/>
    <lineage>
        <taxon>Bacteria</taxon>
        <taxon>Pseudomonadati</taxon>
        <taxon>Pseudomonadota</taxon>
        <taxon>Gammaproteobacteria</taxon>
        <taxon>Enterobacterales</taxon>
        <taxon>Enterobacteriaceae</taxon>
        <taxon>Atlantibacter</taxon>
    </lineage>
</organism>
<dbReference type="eggNOG" id="COG3562">
    <property type="taxonomic scope" value="Bacteria"/>
</dbReference>
<sequence>MGAFQGQQMQNTTVKTLLSGKRYLLLQGPMGPFFHDLANWLESLEREAVNVVFNGGDRYYCRDRSYLTFTQTPKEFASWLKATWQDYPFDTILCFGDCRALHVVAKRWAQAKGVRFMAFEEGYLRPHFITVEEGGVNAYSSLPRNPEFYRSLPKQPPAKVEALKPSAKRRIWHASWYYLVSWRYRSDFPRYRHHKPFSPWYEARCWIRAAWRKQWYKFRERNVLPRLQTELDQKYYLAILQVYNDSQIRHHSPYEDVRNYINDVMYSFARKAPADMHLVIKHHPMDRGHRLYGPLIKKLGKTYGVQDRVIYIHDQPMPAVLTHAKAVVTINSTAGLSALVHNKPLKVMGRALYDIKGLTYQGHLHQFWNADFTPDMKLFKKFREYLLENTQVNAVYYGFNKKDNFSLMNQTKLNEANANEANEFKQYKSYS</sequence>
<dbReference type="EMBL" id="BAFF01000002">
    <property type="protein sequence ID" value="GAB51206.1"/>
    <property type="molecule type" value="Genomic_DNA"/>
</dbReference>
<dbReference type="InterPro" id="IPR007833">
    <property type="entry name" value="Capsule_polysaccharide_synth"/>
</dbReference>
<evidence type="ECO:0000313" key="2">
    <source>
        <dbReference type="Proteomes" id="UP000010297"/>
    </source>
</evidence>
<keyword evidence="2" id="KW-1185">Reference proteome</keyword>
<evidence type="ECO:0000313" key="1">
    <source>
        <dbReference type="EMBL" id="GAB51206.1"/>
    </source>
</evidence>
<dbReference type="GO" id="GO:0000271">
    <property type="term" value="P:polysaccharide biosynthetic process"/>
    <property type="evidence" value="ECO:0007669"/>
    <property type="project" value="InterPro"/>
</dbReference>
<gene>
    <name evidence="1" type="ORF">EH105704_02_02350</name>
</gene>
<comment type="caution">
    <text evidence="1">The sequence shown here is derived from an EMBL/GenBank/DDBJ whole genome shotgun (WGS) entry which is preliminary data.</text>
</comment>
<protein>
    <submittedName>
        <fullName evidence="1">Putative capsule polysaccharide biosynthesis protein</fullName>
    </submittedName>
</protein>